<name>A0AA41ZKD8_9GAMM</name>
<evidence type="ECO:0000256" key="2">
    <source>
        <dbReference type="SAM" id="MobiDB-lite"/>
    </source>
</evidence>
<evidence type="ECO:0000259" key="5">
    <source>
        <dbReference type="Pfam" id="PF25800"/>
    </source>
</evidence>
<evidence type="ECO:0000256" key="3">
    <source>
        <dbReference type="SAM" id="Phobius"/>
    </source>
</evidence>
<dbReference type="AlphaFoldDB" id="A0AA41ZKD8"/>
<feature type="coiled-coil region" evidence="1">
    <location>
        <begin position="273"/>
        <end position="307"/>
    </location>
</feature>
<comment type="caution">
    <text evidence="6">The sequence shown here is derived from an EMBL/GenBank/DDBJ whole genome shotgun (WGS) entry which is preliminary data.</text>
</comment>
<keyword evidence="3" id="KW-0812">Transmembrane</keyword>
<feature type="region of interest" description="Disordered" evidence="2">
    <location>
        <begin position="430"/>
        <end position="455"/>
    </location>
</feature>
<dbReference type="InterPro" id="IPR057840">
    <property type="entry name" value="FimV_N"/>
</dbReference>
<dbReference type="Proteomes" id="UP001165678">
    <property type="component" value="Unassembled WGS sequence"/>
</dbReference>
<keyword evidence="7" id="KW-1185">Reference proteome</keyword>
<accession>A0AA41ZKD8</accession>
<evidence type="ECO:0000256" key="4">
    <source>
        <dbReference type="SAM" id="SignalP"/>
    </source>
</evidence>
<feature type="region of interest" description="Disordered" evidence="2">
    <location>
        <begin position="375"/>
        <end position="395"/>
    </location>
</feature>
<feature type="chain" id="PRO_5041382500" description="FimV N-terminal domain-containing protein" evidence="4">
    <location>
        <begin position="23"/>
        <end position="667"/>
    </location>
</feature>
<proteinExistence type="predicted"/>
<gene>
    <name evidence="6" type="ORF">OQ287_03460</name>
</gene>
<organism evidence="6 7">
    <name type="scientific">Larsenimonas rhizosphaerae</name>
    <dbReference type="NCBI Taxonomy" id="2944682"/>
    <lineage>
        <taxon>Bacteria</taxon>
        <taxon>Pseudomonadati</taxon>
        <taxon>Pseudomonadota</taxon>
        <taxon>Gammaproteobacteria</taxon>
        <taxon>Oceanospirillales</taxon>
        <taxon>Halomonadaceae</taxon>
        <taxon>Larsenimonas</taxon>
    </lineage>
</organism>
<feature type="transmembrane region" description="Helical" evidence="3">
    <location>
        <begin position="341"/>
        <end position="359"/>
    </location>
</feature>
<feature type="domain" description="FimV N-terminal" evidence="5">
    <location>
        <begin position="23"/>
        <end position="125"/>
    </location>
</feature>
<reference evidence="6" key="1">
    <citation type="submission" date="2022-11" db="EMBL/GenBank/DDBJ databases">
        <title>Larsenimonas rhizosphaerae sp. nov., isolated from a tidal mudflat.</title>
        <authorList>
            <person name="Lee S.D."/>
            <person name="Kim I.S."/>
        </authorList>
    </citation>
    <scope>NUCLEOTIDE SEQUENCE</scope>
    <source>
        <strain evidence="6">GH2-1</strain>
    </source>
</reference>
<keyword evidence="1" id="KW-0175">Coiled coil</keyword>
<sequence length="667" mass="70956">MNHFAGRMLLVSLLLSASPAWALGVGEPRLSSSLNMPLAAALPLTDTGSLTADDIHVGLASAARFNEAGLARTAQTDTLDFAVTGGPGNLQITIAGRAPLREPVLDTVLDISWPGGQLQRHVAFLPGLNPEGVRSASLPAPSPVPDVRVAPWPVTAQARKGEDLAAVAARLANERSVTPAQMQWALMQANPSLSTFEQPLKRFGPLVVPSEGSVLSQPTAQARTGLAAALKKTPADASPVPDLPLAGDVSARLDQLESRTALLDDLATWGARLSEWQNRLQIVEARQAEARDSLEALETRLAGEEARLGKRLDQLAYQQSSSVSQRLAEPDTSRWKVGDSMLAAGAVFLVIALSSLLVLRRRRRISEQNEDVVEPVIQQAPHAPEPVTPSPRHAASEPVVNAPVVDALKVAAPLDAAAVEDVFEKAVADREVSGKTEQATPETTDNAPAPFSTPSPAMPELEFTMGSGAKKAEAPPESEQQDIVDIFISHGRLDAAREMLEGELTGTAGRPRTRLKLMEVLAALGLSDELEQHADVLATHDDDEIRKRAMALTGRDFMAGAPLTLEGGDGGLAESSVMDTAGSYGESDIVDSDSPTWALEEVAFDGLDQDNGSLADTAPDERLTRAHLLLEEDKADEAMALLFDVMDDGDPASRDAARHLLERYETN</sequence>
<keyword evidence="3" id="KW-1133">Transmembrane helix</keyword>
<feature type="signal peptide" evidence="4">
    <location>
        <begin position="1"/>
        <end position="22"/>
    </location>
</feature>
<evidence type="ECO:0000313" key="7">
    <source>
        <dbReference type="Proteomes" id="UP001165678"/>
    </source>
</evidence>
<keyword evidence="3" id="KW-0472">Membrane</keyword>
<protein>
    <recommendedName>
        <fullName evidence="5">FimV N-terminal domain-containing protein</fullName>
    </recommendedName>
</protein>
<dbReference type="RefSeq" id="WP_265895592.1">
    <property type="nucleotide sequence ID" value="NZ_JAPIVE010000001.1"/>
</dbReference>
<dbReference type="EMBL" id="JAPIVE010000001">
    <property type="protein sequence ID" value="MCX2523288.1"/>
    <property type="molecule type" value="Genomic_DNA"/>
</dbReference>
<evidence type="ECO:0000256" key="1">
    <source>
        <dbReference type="SAM" id="Coils"/>
    </source>
</evidence>
<feature type="compositionally biased region" description="Polar residues" evidence="2">
    <location>
        <begin position="435"/>
        <end position="446"/>
    </location>
</feature>
<evidence type="ECO:0000313" key="6">
    <source>
        <dbReference type="EMBL" id="MCX2523288.1"/>
    </source>
</evidence>
<dbReference type="Pfam" id="PF25800">
    <property type="entry name" value="FimV_N"/>
    <property type="match status" value="1"/>
</dbReference>
<keyword evidence="4" id="KW-0732">Signal</keyword>